<dbReference type="EMBL" id="JAEAOA010002269">
    <property type="protein sequence ID" value="KAK3583364.1"/>
    <property type="molecule type" value="Genomic_DNA"/>
</dbReference>
<reference evidence="1" key="3">
    <citation type="submission" date="2023-05" db="EMBL/GenBank/DDBJ databases">
        <authorList>
            <person name="Smith C.H."/>
        </authorList>
    </citation>
    <scope>NUCLEOTIDE SEQUENCE</scope>
    <source>
        <strain evidence="1">CHS0354</strain>
        <tissue evidence="1">Mantle</tissue>
    </source>
</reference>
<gene>
    <name evidence="1" type="ORF">CHS0354_038982</name>
</gene>
<protein>
    <submittedName>
        <fullName evidence="1">Uncharacterized protein</fullName>
    </submittedName>
</protein>
<reference evidence="1" key="1">
    <citation type="journal article" date="2021" name="Genome Biol. Evol.">
        <title>A High-Quality Reference Genome for a Parasitic Bivalve with Doubly Uniparental Inheritance (Bivalvia: Unionida).</title>
        <authorList>
            <person name="Smith C.H."/>
        </authorList>
    </citation>
    <scope>NUCLEOTIDE SEQUENCE</scope>
    <source>
        <strain evidence="1">CHS0354</strain>
    </source>
</reference>
<organism evidence="1 2">
    <name type="scientific">Potamilus streckersoni</name>
    <dbReference type="NCBI Taxonomy" id="2493646"/>
    <lineage>
        <taxon>Eukaryota</taxon>
        <taxon>Metazoa</taxon>
        <taxon>Spiralia</taxon>
        <taxon>Lophotrochozoa</taxon>
        <taxon>Mollusca</taxon>
        <taxon>Bivalvia</taxon>
        <taxon>Autobranchia</taxon>
        <taxon>Heteroconchia</taxon>
        <taxon>Palaeoheterodonta</taxon>
        <taxon>Unionida</taxon>
        <taxon>Unionoidea</taxon>
        <taxon>Unionidae</taxon>
        <taxon>Ambleminae</taxon>
        <taxon>Lampsilini</taxon>
        <taxon>Potamilus</taxon>
    </lineage>
</organism>
<comment type="caution">
    <text evidence="1">The sequence shown here is derived from an EMBL/GenBank/DDBJ whole genome shotgun (WGS) entry which is preliminary data.</text>
</comment>
<proteinExistence type="predicted"/>
<dbReference type="AlphaFoldDB" id="A0AAE0VMH3"/>
<evidence type="ECO:0000313" key="2">
    <source>
        <dbReference type="Proteomes" id="UP001195483"/>
    </source>
</evidence>
<accession>A0AAE0VMH3</accession>
<dbReference type="Proteomes" id="UP001195483">
    <property type="component" value="Unassembled WGS sequence"/>
</dbReference>
<evidence type="ECO:0000313" key="1">
    <source>
        <dbReference type="EMBL" id="KAK3583364.1"/>
    </source>
</evidence>
<keyword evidence="2" id="KW-1185">Reference proteome</keyword>
<sequence>MCTQSTIFVAEANHGSLVVIATWQQQYISCSAGSSNNRPALYCCSRTDSVMIFTYQHHFLTYSLGLCVDLRDNIFVVNSEVYIGIDQVTNEDELIRVFLAGGYKAICFDEKG</sequence>
<reference evidence="1" key="2">
    <citation type="journal article" date="2021" name="Genome Biol. Evol.">
        <title>Developing a high-quality reference genome for a parasitic bivalve with doubly uniparental inheritance (Bivalvia: Unionida).</title>
        <authorList>
            <person name="Smith C.H."/>
        </authorList>
    </citation>
    <scope>NUCLEOTIDE SEQUENCE</scope>
    <source>
        <strain evidence="1">CHS0354</strain>
        <tissue evidence="1">Mantle</tissue>
    </source>
</reference>
<name>A0AAE0VMH3_9BIVA</name>